<proteinExistence type="predicted"/>
<name>A0A518B6V9_9BACT</name>
<protein>
    <submittedName>
        <fullName evidence="1">Uncharacterized protein</fullName>
    </submittedName>
</protein>
<dbReference type="EMBL" id="CP036279">
    <property type="protein sequence ID" value="QDU62706.1"/>
    <property type="molecule type" value="Genomic_DNA"/>
</dbReference>
<keyword evidence="2" id="KW-1185">Reference proteome</keyword>
<organism evidence="1 2">
    <name type="scientific">Kolteria novifilia</name>
    <dbReference type="NCBI Taxonomy" id="2527975"/>
    <lineage>
        <taxon>Bacteria</taxon>
        <taxon>Pseudomonadati</taxon>
        <taxon>Planctomycetota</taxon>
        <taxon>Planctomycetia</taxon>
        <taxon>Kolteriales</taxon>
        <taxon>Kolteriaceae</taxon>
        <taxon>Kolteria</taxon>
    </lineage>
</organism>
<evidence type="ECO:0000313" key="2">
    <source>
        <dbReference type="Proteomes" id="UP000317093"/>
    </source>
</evidence>
<gene>
    <name evidence="1" type="ORF">Pan216_35750</name>
</gene>
<evidence type="ECO:0000313" key="1">
    <source>
        <dbReference type="EMBL" id="QDU62706.1"/>
    </source>
</evidence>
<accession>A0A518B6V9</accession>
<dbReference type="InterPro" id="IPR022205">
    <property type="entry name" value="DUF3732"/>
</dbReference>
<dbReference type="Pfam" id="PF12532">
    <property type="entry name" value="DUF3732"/>
    <property type="match status" value="1"/>
</dbReference>
<dbReference type="AlphaFoldDB" id="A0A518B6V9"/>
<dbReference type="Proteomes" id="UP000317093">
    <property type="component" value="Chromosome"/>
</dbReference>
<reference evidence="1 2" key="1">
    <citation type="submission" date="2019-02" db="EMBL/GenBank/DDBJ databases">
        <title>Deep-cultivation of Planctomycetes and their phenomic and genomic characterization uncovers novel biology.</title>
        <authorList>
            <person name="Wiegand S."/>
            <person name="Jogler M."/>
            <person name="Boedeker C."/>
            <person name="Pinto D."/>
            <person name="Vollmers J."/>
            <person name="Rivas-Marin E."/>
            <person name="Kohn T."/>
            <person name="Peeters S.H."/>
            <person name="Heuer A."/>
            <person name="Rast P."/>
            <person name="Oberbeckmann S."/>
            <person name="Bunk B."/>
            <person name="Jeske O."/>
            <person name="Meyerdierks A."/>
            <person name="Storesund J.E."/>
            <person name="Kallscheuer N."/>
            <person name="Luecker S."/>
            <person name="Lage O.M."/>
            <person name="Pohl T."/>
            <person name="Merkel B.J."/>
            <person name="Hornburger P."/>
            <person name="Mueller R.-W."/>
            <person name="Bruemmer F."/>
            <person name="Labrenz M."/>
            <person name="Spormann A.M."/>
            <person name="Op den Camp H."/>
            <person name="Overmann J."/>
            <person name="Amann R."/>
            <person name="Jetten M.S.M."/>
            <person name="Mascher T."/>
            <person name="Medema M.H."/>
            <person name="Devos D.P."/>
            <person name="Kaster A.-K."/>
            <person name="Ovreas L."/>
            <person name="Rohde M."/>
            <person name="Galperin M.Y."/>
            <person name="Jogler C."/>
        </authorList>
    </citation>
    <scope>NUCLEOTIDE SEQUENCE [LARGE SCALE GENOMIC DNA]</scope>
    <source>
        <strain evidence="1 2">Pan216</strain>
    </source>
</reference>
<dbReference type="OrthoDB" id="103556at2"/>
<dbReference type="RefSeq" id="WP_145259635.1">
    <property type="nucleotide sequence ID" value="NZ_CP036279.1"/>
</dbReference>
<dbReference type="KEGG" id="knv:Pan216_35750"/>
<sequence length="50" mass="5908">MFKFIVDVTKSLGPNFQVIITDHADLQDDWFQETVVERWRGGNKLIPESW</sequence>